<evidence type="ECO:0000313" key="7">
    <source>
        <dbReference type="EMBL" id="KAK3274820.1"/>
    </source>
</evidence>
<dbReference type="Gene3D" id="1.10.3730.20">
    <property type="match status" value="1"/>
</dbReference>
<feature type="transmembrane region" description="Helical" evidence="5">
    <location>
        <begin position="124"/>
        <end position="142"/>
    </location>
</feature>
<name>A0AAE0L7R1_9CHLO</name>
<proteinExistence type="predicted"/>
<evidence type="ECO:0000256" key="5">
    <source>
        <dbReference type="SAM" id="Phobius"/>
    </source>
</evidence>
<evidence type="ECO:0000259" key="6">
    <source>
        <dbReference type="Pfam" id="PF03151"/>
    </source>
</evidence>
<feature type="transmembrane region" description="Helical" evidence="5">
    <location>
        <begin position="270"/>
        <end position="290"/>
    </location>
</feature>
<dbReference type="InterPro" id="IPR037185">
    <property type="entry name" value="EmrE-like"/>
</dbReference>
<accession>A0AAE0L7R1</accession>
<dbReference type="InterPro" id="IPR050186">
    <property type="entry name" value="TPT_transporter"/>
</dbReference>
<dbReference type="InterPro" id="IPR004853">
    <property type="entry name" value="Sugar_P_trans_dom"/>
</dbReference>
<feature type="transmembrane region" description="Helical" evidence="5">
    <location>
        <begin position="242"/>
        <end position="263"/>
    </location>
</feature>
<protein>
    <recommendedName>
        <fullName evidence="6">Sugar phosphate transporter domain-containing protein</fullName>
    </recommendedName>
</protein>
<dbReference type="AlphaFoldDB" id="A0AAE0L7R1"/>
<dbReference type="EMBL" id="LGRX02007519">
    <property type="protein sequence ID" value="KAK3274820.1"/>
    <property type="molecule type" value="Genomic_DNA"/>
</dbReference>
<gene>
    <name evidence="7" type="ORF">CYMTET_17018</name>
</gene>
<dbReference type="Proteomes" id="UP001190700">
    <property type="component" value="Unassembled WGS sequence"/>
</dbReference>
<keyword evidence="8" id="KW-1185">Reference proteome</keyword>
<feature type="transmembrane region" description="Helical" evidence="5">
    <location>
        <begin position="30"/>
        <end position="49"/>
    </location>
</feature>
<feature type="transmembrane region" description="Helical" evidence="5">
    <location>
        <begin position="96"/>
        <end position="112"/>
    </location>
</feature>
<feature type="transmembrane region" description="Helical" evidence="5">
    <location>
        <begin position="151"/>
        <end position="168"/>
    </location>
</feature>
<feature type="transmembrane region" description="Helical" evidence="5">
    <location>
        <begin position="209"/>
        <end position="227"/>
    </location>
</feature>
<keyword evidence="4 5" id="KW-0472">Membrane</keyword>
<sequence>MSTQVNTSAAKQADASGFAAFFKNPVFQQFQVVFAIGFYAVCSSTMLVINKLAVHFLPAPAIVLFFQLLSSAVAVMLFDGLGWVQSEKLVWDKIKPFMLVVIAFLGAIFTNMKTLQYANVETFIVFRSSTPILIAVLDYLFLGREMPTPRAWLSLLFILSGAVAYVMTDADFQIKAYAWVVAWFCVFAFDQVYIKYVCDTVPMTSWGRVYYTNILSLIPVTLLGLGFNEHTMIAEFTWTGPSIYALVLSCLCGIGMSYSAFWLRSLVSATSFTVVGIMCKIGTVIVNCLIWDKHASPTGLAALAVCLLAGSFYQQSPMREKPQGA</sequence>
<evidence type="ECO:0000313" key="8">
    <source>
        <dbReference type="Proteomes" id="UP001190700"/>
    </source>
</evidence>
<dbReference type="Pfam" id="PF03151">
    <property type="entry name" value="TPT"/>
    <property type="match status" value="1"/>
</dbReference>
<reference evidence="7 8" key="1">
    <citation type="journal article" date="2015" name="Genome Biol. Evol.">
        <title>Comparative Genomics of a Bacterivorous Green Alga Reveals Evolutionary Causalities and Consequences of Phago-Mixotrophic Mode of Nutrition.</title>
        <authorList>
            <person name="Burns J.A."/>
            <person name="Paasch A."/>
            <person name="Narechania A."/>
            <person name="Kim E."/>
        </authorList>
    </citation>
    <scope>NUCLEOTIDE SEQUENCE [LARGE SCALE GENOMIC DNA]</scope>
    <source>
        <strain evidence="7 8">PLY_AMNH</strain>
    </source>
</reference>
<dbReference type="SUPFAM" id="SSF103481">
    <property type="entry name" value="Multidrug resistance efflux transporter EmrE"/>
    <property type="match status" value="1"/>
</dbReference>
<organism evidence="7 8">
    <name type="scientific">Cymbomonas tetramitiformis</name>
    <dbReference type="NCBI Taxonomy" id="36881"/>
    <lineage>
        <taxon>Eukaryota</taxon>
        <taxon>Viridiplantae</taxon>
        <taxon>Chlorophyta</taxon>
        <taxon>Pyramimonadophyceae</taxon>
        <taxon>Pyramimonadales</taxon>
        <taxon>Pyramimonadaceae</taxon>
        <taxon>Cymbomonas</taxon>
    </lineage>
</organism>
<dbReference type="GO" id="GO:0016020">
    <property type="term" value="C:membrane"/>
    <property type="evidence" value="ECO:0007669"/>
    <property type="project" value="UniProtKB-SubCell"/>
</dbReference>
<keyword evidence="3 5" id="KW-1133">Transmembrane helix</keyword>
<evidence type="ECO:0000256" key="4">
    <source>
        <dbReference type="ARBA" id="ARBA00023136"/>
    </source>
</evidence>
<feature type="transmembrane region" description="Helical" evidence="5">
    <location>
        <begin position="174"/>
        <end position="197"/>
    </location>
</feature>
<feature type="domain" description="Sugar phosphate transporter" evidence="6">
    <location>
        <begin position="37"/>
        <end position="308"/>
    </location>
</feature>
<evidence type="ECO:0000256" key="1">
    <source>
        <dbReference type="ARBA" id="ARBA00004141"/>
    </source>
</evidence>
<feature type="transmembrane region" description="Helical" evidence="5">
    <location>
        <begin position="61"/>
        <end position="84"/>
    </location>
</feature>
<evidence type="ECO:0000256" key="2">
    <source>
        <dbReference type="ARBA" id="ARBA00022692"/>
    </source>
</evidence>
<evidence type="ECO:0000256" key="3">
    <source>
        <dbReference type="ARBA" id="ARBA00022989"/>
    </source>
</evidence>
<keyword evidence="2 5" id="KW-0812">Transmembrane</keyword>
<dbReference type="PANTHER" id="PTHR11132">
    <property type="entry name" value="SOLUTE CARRIER FAMILY 35"/>
    <property type="match status" value="1"/>
</dbReference>
<comment type="caution">
    <text evidence="7">The sequence shown here is derived from an EMBL/GenBank/DDBJ whole genome shotgun (WGS) entry which is preliminary data.</text>
</comment>
<comment type="subcellular location">
    <subcellularLocation>
        <location evidence="1">Membrane</location>
        <topology evidence="1">Multi-pass membrane protein</topology>
    </subcellularLocation>
</comment>